<proteinExistence type="predicted"/>
<evidence type="ECO:0008006" key="4">
    <source>
        <dbReference type="Google" id="ProtNLM"/>
    </source>
</evidence>
<accession>A0A8S9NWE6</accession>
<dbReference type="Proteomes" id="UP000712600">
    <property type="component" value="Unassembled WGS sequence"/>
</dbReference>
<gene>
    <name evidence="2" type="ORF">F2Q69_00004648</name>
</gene>
<comment type="caution">
    <text evidence="2">The sequence shown here is derived from an EMBL/GenBank/DDBJ whole genome shotgun (WGS) entry which is preliminary data.</text>
</comment>
<organism evidence="2 3">
    <name type="scientific">Brassica cretica</name>
    <name type="common">Mustard</name>
    <dbReference type="NCBI Taxonomy" id="69181"/>
    <lineage>
        <taxon>Eukaryota</taxon>
        <taxon>Viridiplantae</taxon>
        <taxon>Streptophyta</taxon>
        <taxon>Embryophyta</taxon>
        <taxon>Tracheophyta</taxon>
        <taxon>Spermatophyta</taxon>
        <taxon>Magnoliopsida</taxon>
        <taxon>eudicotyledons</taxon>
        <taxon>Gunneridae</taxon>
        <taxon>Pentapetalae</taxon>
        <taxon>rosids</taxon>
        <taxon>malvids</taxon>
        <taxon>Brassicales</taxon>
        <taxon>Brassicaceae</taxon>
        <taxon>Brassiceae</taxon>
        <taxon>Brassica</taxon>
    </lineage>
</organism>
<reference evidence="2" key="1">
    <citation type="submission" date="2019-12" db="EMBL/GenBank/DDBJ databases">
        <title>Genome sequencing and annotation of Brassica cretica.</title>
        <authorList>
            <person name="Studholme D.J."/>
            <person name="Sarris P."/>
        </authorList>
    </citation>
    <scope>NUCLEOTIDE SEQUENCE</scope>
    <source>
        <strain evidence="2">PFS-109/04</strain>
        <tissue evidence="2">Leaf</tissue>
    </source>
</reference>
<sequence>MKKDSWKFMVNTRAGGKLFTIKEGLNFDEMVQIVHVGINRLGNELELNYPLPESMLRDMPKDTPLVFVNNDRQWDFMCKMCKSMSLRLCILVKNGILGNHDQGFDPEDTAVYGKGHENKSKNVDRQDSNQELEVDQIFMMQSKSDKLLVVKCADTSCNWMVRGTKTNPTSEFFLVTKYIDKHTCFSRNIGGPRASSKVISKLLLENFGSAGLNMKP</sequence>
<evidence type="ECO:0000313" key="3">
    <source>
        <dbReference type="Proteomes" id="UP000712600"/>
    </source>
</evidence>
<evidence type="ECO:0000256" key="1">
    <source>
        <dbReference type="SAM" id="MobiDB-lite"/>
    </source>
</evidence>
<feature type="region of interest" description="Disordered" evidence="1">
    <location>
        <begin position="108"/>
        <end position="127"/>
    </location>
</feature>
<evidence type="ECO:0000313" key="2">
    <source>
        <dbReference type="EMBL" id="KAF3509298.1"/>
    </source>
</evidence>
<name>A0A8S9NWE6_BRACR</name>
<protein>
    <recommendedName>
        <fullName evidence="4">Transposase MuDR plant domain-containing protein</fullName>
    </recommendedName>
</protein>
<feature type="compositionally biased region" description="Basic and acidic residues" evidence="1">
    <location>
        <begin position="114"/>
        <end position="127"/>
    </location>
</feature>
<dbReference type="EMBL" id="QGKX02001521">
    <property type="protein sequence ID" value="KAF3509298.1"/>
    <property type="molecule type" value="Genomic_DNA"/>
</dbReference>
<dbReference type="AlphaFoldDB" id="A0A8S9NWE6"/>